<keyword evidence="2" id="KW-1003">Cell membrane</keyword>
<name>A0A0Q9YFP2_9GAMM</name>
<organism evidence="7">
    <name type="scientific">Candidatus Berkiella aquae</name>
    <dbReference type="NCBI Taxonomy" id="295108"/>
    <lineage>
        <taxon>Bacteria</taxon>
        <taxon>Pseudomonadati</taxon>
        <taxon>Pseudomonadota</taxon>
        <taxon>Gammaproteobacteria</taxon>
        <taxon>Candidatus Berkiellales</taxon>
        <taxon>Candidatus Berkiellaceae</taxon>
        <taxon>Candidatus Berkiella</taxon>
    </lineage>
</organism>
<keyword evidence="5 6" id="KW-0472">Membrane</keyword>
<evidence type="ECO:0000256" key="6">
    <source>
        <dbReference type="SAM" id="Phobius"/>
    </source>
</evidence>
<keyword evidence="4 6" id="KW-1133">Transmembrane helix</keyword>
<dbReference type="OrthoDB" id="5638726at2"/>
<protein>
    <submittedName>
        <fullName evidence="7">Leucine export protein LeuE</fullName>
    </submittedName>
</protein>
<sequence>MLLLLFLKGFIIGFSIAAPVGPIGILCINRTLKAGIAAGLLSGLGAAFADAFYGCIAGAGFVAVSTLLLRYEILIRILGGLFLGYLGLKIFFSPHKPNAPQDAAKSLWQDFFSTFLLTITNPATILSFLAIYSGLGIIQNGAHFQEASLIVLGVFMGSLLWWVILCGGIHLVHHKLPESAMQWLNRTSGFILILFGLFALISLK</sequence>
<dbReference type="GO" id="GO:0015171">
    <property type="term" value="F:amino acid transmembrane transporter activity"/>
    <property type="evidence" value="ECO:0007669"/>
    <property type="project" value="TreeGrafter"/>
</dbReference>
<evidence type="ECO:0000256" key="2">
    <source>
        <dbReference type="ARBA" id="ARBA00022475"/>
    </source>
</evidence>
<accession>A0A0Q9YFP2</accession>
<comment type="caution">
    <text evidence="7">The sequence shown here is derived from an EMBL/GenBank/DDBJ whole genome shotgun (WGS) entry which is preliminary data.</text>
</comment>
<dbReference type="PANTHER" id="PTHR30086:SF20">
    <property type="entry name" value="ARGININE EXPORTER PROTEIN ARGO-RELATED"/>
    <property type="match status" value="1"/>
</dbReference>
<dbReference type="EMBL" id="LKAJ01000016">
    <property type="protein sequence ID" value="KRG19407.1"/>
    <property type="molecule type" value="Genomic_DNA"/>
</dbReference>
<feature type="transmembrane region" description="Helical" evidence="6">
    <location>
        <begin position="147"/>
        <end position="171"/>
    </location>
</feature>
<feature type="transmembrane region" description="Helical" evidence="6">
    <location>
        <begin position="41"/>
        <end position="64"/>
    </location>
</feature>
<reference evidence="7" key="1">
    <citation type="submission" date="2015-09" db="EMBL/GenBank/DDBJ databases">
        <title>Draft Genome Sequences of Two Novel Amoeba-resistant Intranuclear Bacteria, Candidatus Berkiella cookevillensis and Candidatus Berkiella aquae.</title>
        <authorList>
            <person name="Mehari Y.T."/>
            <person name="Arivett B.A."/>
            <person name="Farone A.L."/>
            <person name="Gunderson J.H."/>
            <person name="Farone M.B."/>
        </authorList>
    </citation>
    <scope>NUCLEOTIDE SEQUENCE [LARGE SCALE GENOMIC DNA]</scope>
    <source>
        <strain evidence="7">HT99</strain>
    </source>
</reference>
<evidence type="ECO:0000313" key="7">
    <source>
        <dbReference type="EMBL" id="KRG19407.1"/>
    </source>
</evidence>
<dbReference type="RefSeq" id="WP_075067381.1">
    <property type="nucleotide sequence ID" value="NZ_LKAJ02000001.1"/>
</dbReference>
<dbReference type="InterPro" id="IPR001123">
    <property type="entry name" value="LeuE-type"/>
</dbReference>
<dbReference type="PANTHER" id="PTHR30086">
    <property type="entry name" value="ARGININE EXPORTER PROTEIN ARGO"/>
    <property type="match status" value="1"/>
</dbReference>
<keyword evidence="3 6" id="KW-0812">Transmembrane</keyword>
<proteinExistence type="predicted"/>
<evidence type="ECO:0000256" key="1">
    <source>
        <dbReference type="ARBA" id="ARBA00004651"/>
    </source>
</evidence>
<feature type="transmembrane region" description="Helical" evidence="6">
    <location>
        <begin position="112"/>
        <end position="135"/>
    </location>
</feature>
<comment type="subcellular location">
    <subcellularLocation>
        <location evidence="1">Cell membrane</location>
        <topology evidence="1">Multi-pass membrane protein</topology>
    </subcellularLocation>
</comment>
<dbReference type="STRING" id="295108.HT99x_02781"/>
<evidence type="ECO:0000256" key="3">
    <source>
        <dbReference type="ARBA" id="ARBA00022692"/>
    </source>
</evidence>
<dbReference type="AlphaFoldDB" id="A0A0Q9YFP2"/>
<feature type="transmembrane region" description="Helical" evidence="6">
    <location>
        <begin position="183"/>
        <end position="203"/>
    </location>
</feature>
<gene>
    <name evidence="7" type="ORF">HT99x_02781</name>
</gene>
<dbReference type="Pfam" id="PF01810">
    <property type="entry name" value="LysE"/>
    <property type="match status" value="1"/>
</dbReference>
<evidence type="ECO:0000256" key="5">
    <source>
        <dbReference type="ARBA" id="ARBA00023136"/>
    </source>
</evidence>
<evidence type="ECO:0000256" key="4">
    <source>
        <dbReference type="ARBA" id="ARBA00022989"/>
    </source>
</evidence>
<feature type="transmembrane region" description="Helical" evidence="6">
    <location>
        <begin position="73"/>
        <end position="92"/>
    </location>
</feature>
<dbReference type="GO" id="GO:0005886">
    <property type="term" value="C:plasma membrane"/>
    <property type="evidence" value="ECO:0007669"/>
    <property type="project" value="UniProtKB-SubCell"/>
</dbReference>